<organism evidence="2 3">
    <name type="scientific">Colletotrichum kahawae</name>
    <name type="common">Coffee berry disease fungus</name>
    <dbReference type="NCBI Taxonomy" id="34407"/>
    <lineage>
        <taxon>Eukaryota</taxon>
        <taxon>Fungi</taxon>
        <taxon>Dikarya</taxon>
        <taxon>Ascomycota</taxon>
        <taxon>Pezizomycotina</taxon>
        <taxon>Sordariomycetes</taxon>
        <taxon>Hypocreomycetidae</taxon>
        <taxon>Glomerellales</taxon>
        <taxon>Glomerellaceae</taxon>
        <taxon>Colletotrichum</taxon>
        <taxon>Colletotrichum gloeosporioides species complex</taxon>
    </lineage>
</organism>
<proteinExistence type="predicted"/>
<evidence type="ECO:0000256" key="1">
    <source>
        <dbReference type="SAM" id="MobiDB-lite"/>
    </source>
</evidence>
<gene>
    <name evidence="2" type="ORF">CKAH01_10265</name>
</gene>
<feature type="region of interest" description="Disordered" evidence="1">
    <location>
        <begin position="129"/>
        <end position="154"/>
    </location>
</feature>
<sequence>MYSELHSVFSPLRFTPPSETPSAQNFPQDHGPTFLLCDWDEEGDSTKRERVPKRGRPHKETSSPPSTASPDVATKIKTACFAATQHHEPTKKSEPAPSPRVVHVFVEASIDRSLHLRTASSDGEIITQSFDWNTSGPDTYSTGCGIPRPDSPTI</sequence>
<feature type="compositionally biased region" description="Polar residues" evidence="1">
    <location>
        <begin position="129"/>
        <end position="142"/>
    </location>
</feature>
<evidence type="ECO:0000313" key="3">
    <source>
        <dbReference type="Proteomes" id="UP001281614"/>
    </source>
</evidence>
<dbReference type="EMBL" id="VYYT01000799">
    <property type="protein sequence ID" value="KAK2729316.1"/>
    <property type="molecule type" value="Genomic_DNA"/>
</dbReference>
<keyword evidence="3" id="KW-1185">Reference proteome</keyword>
<name>A0AAE0CXK0_COLKA</name>
<evidence type="ECO:0000313" key="2">
    <source>
        <dbReference type="EMBL" id="KAK2729316.1"/>
    </source>
</evidence>
<dbReference type="AlphaFoldDB" id="A0AAE0CXK0"/>
<reference evidence="2" key="1">
    <citation type="submission" date="2023-02" db="EMBL/GenBank/DDBJ databases">
        <title>Colletotrichum kahawae CIFC_Que2 genome sequencing and assembly.</title>
        <authorList>
            <person name="Baroncelli R."/>
        </authorList>
    </citation>
    <scope>NUCLEOTIDE SEQUENCE</scope>
    <source>
        <strain evidence="2">CIFC_Que2</strain>
    </source>
</reference>
<feature type="region of interest" description="Disordered" evidence="1">
    <location>
        <begin position="1"/>
        <end position="72"/>
    </location>
</feature>
<accession>A0AAE0CXK0</accession>
<comment type="caution">
    <text evidence="2">The sequence shown here is derived from an EMBL/GenBank/DDBJ whole genome shotgun (WGS) entry which is preliminary data.</text>
</comment>
<dbReference type="Proteomes" id="UP001281614">
    <property type="component" value="Unassembled WGS sequence"/>
</dbReference>
<protein>
    <submittedName>
        <fullName evidence="2">Uncharacterized protein</fullName>
    </submittedName>
</protein>